<protein>
    <submittedName>
        <fullName evidence="1">Uncharacterized protein</fullName>
    </submittedName>
</protein>
<keyword evidence="2" id="KW-1185">Reference proteome</keyword>
<evidence type="ECO:0000313" key="2">
    <source>
        <dbReference type="Proteomes" id="UP001202248"/>
    </source>
</evidence>
<gene>
    <name evidence="1" type="ORF">MKP09_07160</name>
</gene>
<name>A0ABS9SH97_9BACT</name>
<evidence type="ECO:0000313" key="1">
    <source>
        <dbReference type="EMBL" id="MCH5597700.1"/>
    </source>
</evidence>
<dbReference type="Proteomes" id="UP001202248">
    <property type="component" value="Unassembled WGS sequence"/>
</dbReference>
<dbReference type="RefSeq" id="WP_240827071.1">
    <property type="nucleotide sequence ID" value="NZ_JAKWBL010000001.1"/>
</dbReference>
<accession>A0ABS9SH97</accession>
<dbReference type="EMBL" id="JAKWBL010000001">
    <property type="protein sequence ID" value="MCH5597700.1"/>
    <property type="molecule type" value="Genomic_DNA"/>
</dbReference>
<reference evidence="1 2" key="1">
    <citation type="submission" date="2022-02" db="EMBL/GenBank/DDBJ databases">
        <authorList>
            <person name="Min J."/>
        </authorList>
    </citation>
    <scope>NUCLEOTIDE SEQUENCE [LARGE SCALE GENOMIC DNA]</scope>
    <source>
        <strain evidence="1 2">GR10-1</strain>
    </source>
</reference>
<comment type="caution">
    <text evidence="1">The sequence shown here is derived from an EMBL/GenBank/DDBJ whole genome shotgun (WGS) entry which is preliminary data.</text>
</comment>
<sequence length="144" mass="16288">MDKIYHISGYNLKANLQPHTVHLVANYALRAAMRKSLKNVEELAKHALSDHKAIYGERLGITVNSLVTEILGHAYAYKILLGIRKIGEPAIIKKLSLHACSIDCGDKAHDSNRWFWDMCGYFKPLLFFSGDNFILCNKCLNLNL</sequence>
<proteinExistence type="predicted"/>
<organism evidence="1 2">
    <name type="scientific">Niabella ginsengisoli</name>
    <dbReference type="NCBI Taxonomy" id="522298"/>
    <lineage>
        <taxon>Bacteria</taxon>
        <taxon>Pseudomonadati</taxon>
        <taxon>Bacteroidota</taxon>
        <taxon>Chitinophagia</taxon>
        <taxon>Chitinophagales</taxon>
        <taxon>Chitinophagaceae</taxon>
        <taxon>Niabella</taxon>
    </lineage>
</organism>